<evidence type="ECO:0000313" key="2">
    <source>
        <dbReference type="Proteomes" id="UP001501638"/>
    </source>
</evidence>
<gene>
    <name evidence="1" type="ORF">GCM10010405_22470</name>
</gene>
<organism evidence="1 2">
    <name type="scientific">Streptomyces macrosporus</name>
    <dbReference type="NCBI Taxonomy" id="44032"/>
    <lineage>
        <taxon>Bacteria</taxon>
        <taxon>Bacillati</taxon>
        <taxon>Actinomycetota</taxon>
        <taxon>Actinomycetes</taxon>
        <taxon>Kitasatosporales</taxon>
        <taxon>Streptomycetaceae</taxon>
        <taxon>Streptomyces</taxon>
    </lineage>
</organism>
<proteinExistence type="predicted"/>
<name>A0ABN3JS10_9ACTN</name>
<dbReference type="Proteomes" id="UP001501638">
    <property type="component" value="Unassembled WGS sequence"/>
</dbReference>
<reference evidence="1 2" key="1">
    <citation type="journal article" date="2019" name="Int. J. Syst. Evol. Microbiol.">
        <title>The Global Catalogue of Microorganisms (GCM) 10K type strain sequencing project: providing services to taxonomists for standard genome sequencing and annotation.</title>
        <authorList>
            <consortium name="The Broad Institute Genomics Platform"/>
            <consortium name="The Broad Institute Genome Sequencing Center for Infectious Disease"/>
            <person name="Wu L."/>
            <person name="Ma J."/>
        </authorList>
    </citation>
    <scope>NUCLEOTIDE SEQUENCE [LARGE SCALE GENOMIC DNA]</scope>
    <source>
        <strain evidence="1 2">JCM 6305</strain>
    </source>
</reference>
<accession>A0ABN3JS10</accession>
<sequence>MTCQSSRTSREEVSTAITMAAQIPSVVKKSALRTPLIPGGGVSGLAGSCSRREKIRSVRTPSRLQAVTGGIAPGTGFVMPM</sequence>
<evidence type="ECO:0000313" key="1">
    <source>
        <dbReference type="EMBL" id="GAA2438593.1"/>
    </source>
</evidence>
<protein>
    <submittedName>
        <fullName evidence="1">Uncharacterized protein</fullName>
    </submittedName>
</protein>
<keyword evidence="2" id="KW-1185">Reference proteome</keyword>
<comment type="caution">
    <text evidence="1">The sequence shown here is derived from an EMBL/GenBank/DDBJ whole genome shotgun (WGS) entry which is preliminary data.</text>
</comment>
<dbReference type="EMBL" id="BAAASZ010000017">
    <property type="protein sequence ID" value="GAA2438593.1"/>
    <property type="molecule type" value="Genomic_DNA"/>
</dbReference>